<dbReference type="CDD" id="cd01650">
    <property type="entry name" value="RT_nLTR_like"/>
    <property type="match status" value="1"/>
</dbReference>
<dbReference type="PANTHER" id="PTHR47510">
    <property type="entry name" value="REVERSE TRANSCRIPTASE DOMAIN-CONTAINING PROTEIN"/>
    <property type="match status" value="1"/>
</dbReference>
<dbReference type="PROSITE" id="PS50878">
    <property type="entry name" value="RT_POL"/>
    <property type="match status" value="1"/>
</dbReference>
<dbReference type="GO" id="GO:0071897">
    <property type="term" value="P:DNA biosynthetic process"/>
    <property type="evidence" value="ECO:0007669"/>
    <property type="project" value="UniProtKB-ARBA"/>
</dbReference>
<dbReference type="EMBL" id="GECZ01012483">
    <property type="protein sequence ID" value="JAS57286.1"/>
    <property type="molecule type" value="Transcribed_RNA"/>
</dbReference>
<feature type="non-terminal residue" evidence="2">
    <location>
        <position position="1"/>
    </location>
</feature>
<dbReference type="AlphaFoldDB" id="A0A1B6G4C5"/>
<proteinExistence type="predicted"/>
<protein>
    <recommendedName>
        <fullName evidence="1">Reverse transcriptase domain-containing protein</fullName>
    </recommendedName>
</protein>
<dbReference type="InterPro" id="IPR000477">
    <property type="entry name" value="RT_dom"/>
</dbReference>
<name>A0A1B6G4C5_9HEMI</name>
<accession>A0A1B6G4C5</accession>
<dbReference type="PANTHER" id="PTHR47510:SF3">
    <property type="entry name" value="ENDO_EXONUCLEASE_PHOSPHATASE DOMAIN-CONTAINING PROTEIN"/>
    <property type="match status" value="1"/>
</dbReference>
<organism evidence="2">
    <name type="scientific">Cuerna arida</name>
    <dbReference type="NCBI Taxonomy" id="1464854"/>
    <lineage>
        <taxon>Eukaryota</taxon>
        <taxon>Metazoa</taxon>
        <taxon>Ecdysozoa</taxon>
        <taxon>Arthropoda</taxon>
        <taxon>Hexapoda</taxon>
        <taxon>Insecta</taxon>
        <taxon>Pterygota</taxon>
        <taxon>Neoptera</taxon>
        <taxon>Paraneoptera</taxon>
        <taxon>Hemiptera</taxon>
        <taxon>Auchenorrhyncha</taxon>
        <taxon>Membracoidea</taxon>
        <taxon>Cicadellidae</taxon>
        <taxon>Cicadellinae</taxon>
        <taxon>Proconiini</taxon>
        <taxon>Cuerna</taxon>
    </lineage>
</organism>
<evidence type="ECO:0000313" key="2">
    <source>
        <dbReference type="EMBL" id="JAS57286.1"/>
    </source>
</evidence>
<dbReference type="SUPFAM" id="SSF56672">
    <property type="entry name" value="DNA/RNA polymerases"/>
    <property type="match status" value="1"/>
</dbReference>
<dbReference type="Pfam" id="PF00078">
    <property type="entry name" value="RVT_1"/>
    <property type="match status" value="1"/>
</dbReference>
<feature type="non-terminal residue" evidence="2">
    <location>
        <position position="285"/>
    </location>
</feature>
<sequence>YSRKLRNCNDSSSQWKIINNLTGGQSDKSIDKIELEDGSIITDPNTIAEEINKYFVSVESDVNINQVNLIQSQHVNDSFFVHPTETNEIISIINSLKNKKSSGHDNFNTILIKNISEYISPVLSYIINLSFATGVFPDDLKMSIVVPILKKDKTLKLSNLRPISLLSVLSKIFEKCMKSRLLSYLNKIAVISNNQFGFTKDKSTEYALLNVTNFIYSNFNNNNKVTGVFIDFKKAFDLVDHNILLSKMEAIGIRGLALDWFRSYLTGRCQGVRVEGGLSQHRIWP</sequence>
<dbReference type="InterPro" id="IPR043502">
    <property type="entry name" value="DNA/RNA_pol_sf"/>
</dbReference>
<reference evidence="2" key="1">
    <citation type="submission" date="2015-11" db="EMBL/GenBank/DDBJ databases">
        <title>De novo transcriptome assembly of four potential Pierce s Disease insect vectors from Arizona vineyards.</title>
        <authorList>
            <person name="Tassone E.E."/>
        </authorList>
    </citation>
    <scope>NUCLEOTIDE SEQUENCE</scope>
</reference>
<evidence type="ECO:0000259" key="1">
    <source>
        <dbReference type="PROSITE" id="PS50878"/>
    </source>
</evidence>
<feature type="domain" description="Reverse transcriptase" evidence="1">
    <location>
        <begin position="129"/>
        <end position="285"/>
    </location>
</feature>
<gene>
    <name evidence="2" type="ORF">g.50018</name>
</gene>